<evidence type="ECO:0008006" key="4">
    <source>
        <dbReference type="Google" id="ProtNLM"/>
    </source>
</evidence>
<feature type="compositionally biased region" description="Basic residues" evidence="1">
    <location>
        <begin position="225"/>
        <end position="244"/>
    </location>
</feature>
<dbReference type="Proteomes" id="UP001151002">
    <property type="component" value="Unassembled WGS sequence"/>
</dbReference>
<feature type="compositionally biased region" description="Low complexity" evidence="1">
    <location>
        <begin position="205"/>
        <end position="224"/>
    </location>
</feature>
<dbReference type="RefSeq" id="WP_267561923.1">
    <property type="nucleotide sequence ID" value="NZ_JAPNTZ010000003.1"/>
</dbReference>
<sequence length="278" mass="28276">MPDAWRAYLEMALGLTEAPRKRAQKVVGDVVNRGGATAAQLQGLVDDLLSAGMANREALTNIVRYEVDKALGVVGLATAEEVTELTTRVRDLERQLREAESRAQTGIAADAPSEGVGGTRIDEPAPRPRAAKKAVAKAVPNAMPSAGTTPSQPPANTPREAPAKKAVAAPSANPPQAAPAKKAVAKKTVAKKAVPPPDEVIPADQKATAKIAPATAQAEAQGARPAKKTAAKKAPAKKAAKKAVAKATPPPPAGTADSPNAAVRDAAAATELPPATEA</sequence>
<evidence type="ECO:0000256" key="1">
    <source>
        <dbReference type="SAM" id="MobiDB-lite"/>
    </source>
</evidence>
<protein>
    <recommendedName>
        <fullName evidence="4">Polyhydroxyalkanoate synthesis regulator phasin</fullName>
    </recommendedName>
</protein>
<gene>
    <name evidence="2" type="ORF">OWR29_08065</name>
</gene>
<name>A0ABT4AW81_9ACTN</name>
<feature type="region of interest" description="Disordered" evidence="1">
    <location>
        <begin position="97"/>
        <end position="278"/>
    </location>
</feature>
<evidence type="ECO:0000313" key="2">
    <source>
        <dbReference type="EMBL" id="MCY1137950.1"/>
    </source>
</evidence>
<keyword evidence="3" id="KW-1185">Reference proteome</keyword>
<dbReference type="EMBL" id="JAPNTZ010000003">
    <property type="protein sequence ID" value="MCY1137950.1"/>
    <property type="molecule type" value="Genomic_DNA"/>
</dbReference>
<accession>A0ABT4AW81</accession>
<evidence type="ECO:0000313" key="3">
    <source>
        <dbReference type="Proteomes" id="UP001151002"/>
    </source>
</evidence>
<feature type="compositionally biased region" description="Low complexity" evidence="1">
    <location>
        <begin position="266"/>
        <end position="278"/>
    </location>
</feature>
<comment type="caution">
    <text evidence="2">The sequence shown here is derived from an EMBL/GenBank/DDBJ whole genome shotgun (WGS) entry which is preliminary data.</text>
</comment>
<organism evidence="2 3">
    <name type="scientific">Paractinoplanes pyxinae</name>
    <dbReference type="NCBI Taxonomy" id="2997416"/>
    <lineage>
        <taxon>Bacteria</taxon>
        <taxon>Bacillati</taxon>
        <taxon>Actinomycetota</taxon>
        <taxon>Actinomycetes</taxon>
        <taxon>Micromonosporales</taxon>
        <taxon>Micromonosporaceae</taxon>
        <taxon>Paractinoplanes</taxon>
    </lineage>
</organism>
<proteinExistence type="predicted"/>
<reference evidence="2" key="1">
    <citation type="submission" date="2022-11" db="EMBL/GenBank/DDBJ databases">
        <authorList>
            <person name="Somphong A."/>
            <person name="Phongsopitanun W."/>
        </authorList>
    </citation>
    <scope>NUCLEOTIDE SEQUENCE</scope>
    <source>
        <strain evidence="2">Pm04-4</strain>
    </source>
</reference>